<comment type="similarity">
    <text evidence="1">Belongs to the UPF0749 family.</text>
</comment>
<evidence type="ECO:0000256" key="1">
    <source>
        <dbReference type="ARBA" id="ARBA00009108"/>
    </source>
</evidence>
<sequence>MGDGQMGHGLPEDERGIRDVRDDVARDGGAVGNDGAGEPEPLTAEHPRVPGHDDGQSDLLKRIISQHSRDKANDRTKTGAFPVVRKRKPKALSSNARSLKARFGTGVLIAVLCALLAYAYVIQINNKDTAYETLTEAELTRLISETSTQVERLEQRKNELTSQLKSLEEAADKEAQAQRIAQENEETSGILSGRLPAQGKGVVIHISQPQKAPIDAATMFNLIEELRNGGAEVIQIDDVRVVTSTYVSETNNGLVCDGQTLTAPYVIKAIGDPANLTNAVNIAGGVGSRLTVKYGANVTVETSDDVRITATQPVMKYKYATIVE</sequence>
<dbReference type="PANTHER" id="PTHR37313">
    <property type="entry name" value="UPF0749 PROTEIN RV1825"/>
    <property type="match status" value="1"/>
</dbReference>
<proteinExistence type="inferred from homology"/>
<feature type="compositionally biased region" description="Basic and acidic residues" evidence="3">
    <location>
        <begin position="10"/>
        <end position="26"/>
    </location>
</feature>
<reference evidence="5 6" key="1">
    <citation type="submission" date="2018-09" db="EMBL/GenBank/DDBJ databases">
        <title>Characterization of the phylogenetic diversity of five novel species belonging to the genus Bifidobacterium.</title>
        <authorList>
            <person name="Lugli G.A."/>
            <person name="Duranti S."/>
            <person name="Milani C."/>
        </authorList>
    </citation>
    <scope>NUCLEOTIDE SEQUENCE [LARGE SCALE GENOMIC DNA]</scope>
    <source>
        <strain evidence="5 6">2020B</strain>
    </source>
</reference>
<dbReference type="Pfam" id="PF05949">
    <property type="entry name" value="DUF881"/>
    <property type="match status" value="1"/>
</dbReference>
<evidence type="ECO:0000313" key="6">
    <source>
        <dbReference type="Proteomes" id="UP000288052"/>
    </source>
</evidence>
<feature type="transmembrane region" description="Helical" evidence="4">
    <location>
        <begin position="103"/>
        <end position="121"/>
    </location>
</feature>
<keyword evidence="4" id="KW-0812">Transmembrane</keyword>
<gene>
    <name evidence="5" type="ORF">D2E22_0147</name>
</gene>
<feature type="region of interest" description="Disordered" evidence="3">
    <location>
        <begin position="1"/>
        <end position="56"/>
    </location>
</feature>
<keyword evidence="6" id="KW-1185">Reference proteome</keyword>
<dbReference type="GO" id="GO:0005886">
    <property type="term" value="C:plasma membrane"/>
    <property type="evidence" value="ECO:0007669"/>
    <property type="project" value="TreeGrafter"/>
</dbReference>
<keyword evidence="4" id="KW-1133">Transmembrane helix</keyword>
<dbReference type="AlphaFoldDB" id="A0A430FA26"/>
<organism evidence="5 6">
    <name type="scientific">Bifidobacterium castoris</name>
    <dbReference type="NCBI Taxonomy" id="2306972"/>
    <lineage>
        <taxon>Bacteria</taxon>
        <taxon>Bacillati</taxon>
        <taxon>Actinomycetota</taxon>
        <taxon>Actinomycetes</taxon>
        <taxon>Bifidobacteriales</taxon>
        <taxon>Bifidobacteriaceae</taxon>
        <taxon>Bifidobacterium</taxon>
    </lineage>
</organism>
<dbReference type="EMBL" id="QXGI01000001">
    <property type="protein sequence ID" value="RSX49686.1"/>
    <property type="molecule type" value="Genomic_DNA"/>
</dbReference>
<evidence type="ECO:0000256" key="3">
    <source>
        <dbReference type="SAM" id="MobiDB-lite"/>
    </source>
</evidence>
<dbReference type="InterPro" id="IPR010273">
    <property type="entry name" value="DUF881"/>
</dbReference>
<keyword evidence="4" id="KW-0472">Membrane</keyword>
<feature type="compositionally biased region" description="Basic and acidic residues" evidence="3">
    <location>
        <begin position="43"/>
        <end position="56"/>
    </location>
</feature>
<accession>A0A430FA26</accession>
<keyword evidence="2" id="KW-0175">Coiled coil</keyword>
<evidence type="ECO:0000313" key="5">
    <source>
        <dbReference type="EMBL" id="RSX49686.1"/>
    </source>
</evidence>
<comment type="caution">
    <text evidence="5">The sequence shown here is derived from an EMBL/GenBank/DDBJ whole genome shotgun (WGS) entry which is preliminary data.</text>
</comment>
<evidence type="ECO:0000256" key="2">
    <source>
        <dbReference type="SAM" id="Coils"/>
    </source>
</evidence>
<dbReference type="Proteomes" id="UP000288052">
    <property type="component" value="Unassembled WGS sequence"/>
</dbReference>
<protein>
    <submittedName>
        <fullName evidence="5">Division initiation protein</fullName>
    </submittedName>
</protein>
<dbReference type="PANTHER" id="PTHR37313:SF2">
    <property type="entry name" value="UPF0749 PROTEIN YLXX"/>
    <property type="match status" value="1"/>
</dbReference>
<dbReference type="Gene3D" id="3.30.70.1880">
    <property type="entry name" value="Protein of unknown function DUF881"/>
    <property type="match status" value="1"/>
</dbReference>
<name>A0A430FA26_9BIFI</name>
<evidence type="ECO:0000256" key="4">
    <source>
        <dbReference type="SAM" id="Phobius"/>
    </source>
</evidence>
<feature type="coiled-coil region" evidence="2">
    <location>
        <begin position="136"/>
        <end position="187"/>
    </location>
</feature>